<comment type="similarity">
    <text evidence="2">Belongs to the glycosyl hydrolase 29 family.</text>
</comment>
<dbReference type="GO" id="GO:0016139">
    <property type="term" value="P:glycoside catabolic process"/>
    <property type="evidence" value="ECO:0007669"/>
    <property type="project" value="TreeGrafter"/>
</dbReference>
<dbReference type="PIRSF" id="PIRSF001092">
    <property type="entry name" value="Alpha-L-fucosidase"/>
    <property type="match status" value="1"/>
</dbReference>
<evidence type="ECO:0000256" key="5">
    <source>
        <dbReference type="ARBA" id="ARBA00022801"/>
    </source>
</evidence>
<dbReference type="PANTHER" id="PTHR10030:SF37">
    <property type="entry name" value="ALPHA-L-FUCOSIDASE-RELATED"/>
    <property type="match status" value="1"/>
</dbReference>
<dbReference type="SUPFAM" id="SSF51445">
    <property type="entry name" value="(Trans)glycosidases"/>
    <property type="match status" value="1"/>
</dbReference>
<dbReference type="EC" id="3.2.1.51" evidence="3"/>
<proteinExistence type="inferred from homology"/>
<dbReference type="PANTHER" id="PTHR10030">
    <property type="entry name" value="ALPHA-L-FUCOSIDASE"/>
    <property type="match status" value="1"/>
</dbReference>
<sequence>MDKKAYLAEIEKVIKEGPYDDTWDSLCEHPTPRWYEKGKFGIFIHWGVYSVPAFGNEWYPRYMYQKGSRENLHHETTYGTLDKFGYKDFIPMFRAEKFDPEAWIKLFEEAGARFVVPVAEHHDGFQMYESSLSPWNAANMGPKQDILGKLKAEAEKRGMVFGASSHRAEHYWFFNGGRQIPESDVNNPEFAGLYGPAAGITRDHNDLYDNPPTEEFMEDWLARTCELADRYRPKLIFFDWWIQQYAWKPYLRKFAAYYYNRAVQWGEEVAIDAKFDAFVHGSAVKDVERGQLDHIIPDLWQNDTSVAKNSWGYTEGNDYKKPSDVVLDLVDVVSKNGALLLNIGPKPDGTIPEEDAHILREVGAWLSVNGEAIYNTRYWKVFGEGPTAVPEGHFTDTYKKNFTPADIRFTSRGNYIYAIVLRWPENGEIHIKSLGKDGRYLKSTIRDVQILGTDRHPSFSRGEALDISCGGGIDAGEMPVVLKITVE</sequence>
<name>A0A9D1ES65_9FIRM</name>
<dbReference type="InterPro" id="IPR016286">
    <property type="entry name" value="FUC_metazoa-typ"/>
</dbReference>
<dbReference type="SMART" id="SM00812">
    <property type="entry name" value="Alpha_L_fucos"/>
    <property type="match status" value="1"/>
</dbReference>
<evidence type="ECO:0000256" key="3">
    <source>
        <dbReference type="ARBA" id="ARBA00012662"/>
    </source>
</evidence>
<evidence type="ECO:0000256" key="2">
    <source>
        <dbReference type="ARBA" id="ARBA00007951"/>
    </source>
</evidence>
<dbReference type="InterPro" id="IPR017853">
    <property type="entry name" value="GH"/>
</dbReference>
<evidence type="ECO:0000259" key="8">
    <source>
        <dbReference type="Pfam" id="PF16757"/>
    </source>
</evidence>
<feature type="domain" description="Alpha-L-fucosidase C-terminal" evidence="8">
    <location>
        <begin position="404"/>
        <end position="456"/>
    </location>
</feature>
<dbReference type="PRINTS" id="PR00741">
    <property type="entry name" value="GLHYDRLASE29"/>
</dbReference>
<dbReference type="Pfam" id="PF01120">
    <property type="entry name" value="Alpha_L_fucos"/>
    <property type="match status" value="1"/>
</dbReference>
<evidence type="ECO:0000313" key="10">
    <source>
        <dbReference type="Proteomes" id="UP000823935"/>
    </source>
</evidence>
<keyword evidence="4" id="KW-0732">Signal</keyword>
<keyword evidence="6" id="KW-0326">Glycosidase</keyword>
<dbReference type="InterPro" id="IPR057739">
    <property type="entry name" value="Glyco_hydro_29_N"/>
</dbReference>
<dbReference type="Gene3D" id="3.20.20.80">
    <property type="entry name" value="Glycosidases"/>
    <property type="match status" value="1"/>
</dbReference>
<evidence type="ECO:0000313" key="9">
    <source>
        <dbReference type="EMBL" id="HIS31270.1"/>
    </source>
</evidence>
<dbReference type="AlphaFoldDB" id="A0A9D1ES65"/>
<dbReference type="GO" id="GO:0006004">
    <property type="term" value="P:fucose metabolic process"/>
    <property type="evidence" value="ECO:0007669"/>
    <property type="project" value="InterPro"/>
</dbReference>
<evidence type="ECO:0000256" key="4">
    <source>
        <dbReference type="ARBA" id="ARBA00022729"/>
    </source>
</evidence>
<reference evidence="9" key="1">
    <citation type="submission" date="2020-10" db="EMBL/GenBank/DDBJ databases">
        <authorList>
            <person name="Gilroy R."/>
        </authorList>
    </citation>
    <scope>NUCLEOTIDE SEQUENCE</scope>
    <source>
        <strain evidence="9">CHK190-19873</strain>
    </source>
</reference>
<gene>
    <name evidence="9" type="ORF">IAB44_06955</name>
</gene>
<keyword evidence="5" id="KW-0378">Hydrolase</keyword>
<feature type="domain" description="Glycoside hydrolase family 29 N-terminal" evidence="7">
    <location>
        <begin position="9"/>
        <end position="371"/>
    </location>
</feature>
<evidence type="ECO:0000256" key="1">
    <source>
        <dbReference type="ARBA" id="ARBA00004071"/>
    </source>
</evidence>
<comment type="caution">
    <text evidence="9">The sequence shown here is derived from an EMBL/GenBank/DDBJ whole genome shotgun (WGS) entry which is preliminary data.</text>
</comment>
<reference evidence="9" key="2">
    <citation type="journal article" date="2021" name="PeerJ">
        <title>Extensive microbial diversity within the chicken gut microbiome revealed by metagenomics and culture.</title>
        <authorList>
            <person name="Gilroy R."/>
            <person name="Ravi A."/>
            <person name="Getino M."/>
            <person name="Pursley I."/>
            <person name="Horton D.L."/>
            <person name="Alikhan N.F."/>
            <person name="Baker D."/>
            <person name="Gharbi K."/>
            <person name="Hall N."/>
            <person name="Watson M."/>
            <person name="Adriaenssens E.M."/>
            <person name="Foster-Nyarko E."/>
            <person name="Jarju S."/>
            <person name="Secka A."/>
            <person name="Antonio M."/>
            <person name="Oren A."/>
            <person name="Chaudhuri R.R."/>
            <person name="La Ragione R."/>
            <person name="Hildebrand F."/>
            <person name="Pallen M.J."/>
        </authorList>
    </citation>
    <scope>NUCLEOTIDE SEQUENCE</scope>
    <source>
        <strain evidence="9">CHK190-19873</strain>
    </source>
</reference>
<accession>A0A9D1ES65</accession>
<dbReference type="InterPro" id="IPR013780">
    <property type="entry name" value="Glyco_hydro_b"/>
</dbReference>
<dbReference type="InterPro" id="IPR000933">
    <property type="entry name" value="Glyco_hydro_29"/>
</dbReference>
<dbReference type="EMBL" id="DVIQ01000033">
    <property type="protein sequence ID" value="HIS31270.1"/>
    <property type="molecule type" value="Genomic_DNA"/>
</dbReference>
<dbReference type="GO" id="GO:0004560">
    <property type="term" value="F:alpha-L-fucosidase activity"/>
    <property type="evidence" value="ECO:0007669"/>
    <property type="project" value="InterPro"/>
</dbReference>
<organism evidence="9 10">
    <name type="scientific">Candidatus Limivivens intestinipullorum</name>
    <dbReference type="NCBI Taxonomy" id="2840858"/>
    <lineage>
        <taxon>Bacteria</taxon>
        <taxon>Bacillati</taxon>
        <taxon>Bacillota</taxon>
        <taxon>Clostridia</taxon>
        <taxon>Lachnospirales</taxon>
        <taxon>Lachnospiraceae</taxon>
        <taxon>Lachnospiraceae incertae sedis</taxon>
        <taxon>Candidatus Limivivens</taxon>
    </lineage>
</organism>
<dbReference type="GO" id="GO:0005764">
    <property type="term" value="C:lysosome"/>
    <property type="evidence" value="ECO:0007669"/>
    <property type="project" value="TreeGrafter"/>
</dbReference>
<dbReference type="Pfam" id="PF16757">
    <property type="entry name" value="Fucosidase_C"/>
    <property type="match status" value="1"/>
</dbReference>
<evidence type="ECO:0000256" key="6">
    <source>
        <dbReference type="ARBA" id="ARBA00023295"/>
    </source>
</evidence>
<protein>
    <recommendedName>
        <fullName evidence="3">alpha-L-fucosidase</fullName>
        <ecNumber evidence="3">3.2.1.51</ecNumber>
    </recommendedName>
</protein>
<dbReference type="Proteomes" id="UP000823935">
    <property type="component" value="Unassembled WGS sequence"/>
</dbReference>
<evidence type="ECO:0000259" key="7">
    <source>
        <dbReference type="Pfam" id="PF01120"/>
    </source>
</evidence>
<dbReference type="InterPro" id="IPR031919">
    <property type="entry name" value="Fucosidase_C"/>
</dbReference>
<dbReference type="Gene3D" id="2.60.40.1180">
    <property type="entry name" value="Golgi alpha-mannosidase II"/>
    <property type="match status" value="1"/>
</dbReference>
<comment type="function">
    <text evidence="1">Alpha-L-fucosidase is responsible for hydrolyzing the alpha-1,6-linked fucose joined to the reducing-end N-acetylglucosamine of the carbohydrate moieties of glycoproteins.</text>
</comment>